<evidence type="ECO:0000313" key="1">
    <source>
        <dbReference type="EnsemblMetazoa" id="PPA11021.1"/>
    </source>
</evidence>
<dbReference type="Proteomes" id="UP000005239">
    <property type="component" value="Unassembled WGS sequence"/>
</dbReference>
<dbReference type="AlphaFoldDB" id="A0A2A6C256"/>
<accession>A0A2A6C256</accession>
<name>A0A2A6C256_PRIPA</name>
<dbReference type="EnsemblMetazoa" id="PPA11021.1">
    <property type="protein sequence ID" value="PPA11021.1"/>
    <property type="gene ID" value="WBGene00100575"/>
</dbReference>
<gene>
    <name evidence="1" type="primary">WBGene00100575</name>
</gene>
<reference evidence="2" key="1">
    <citation type="journal article" date="2008" name="Nat. Genet.">
        <title>The Pristionchus pacificus genome provides a unique perspective on nematode lifestyle and parasitism.</title>
        <authorList>
            <person name="Dieterich C."/>
            <person name="Clifton S.W."/>
            <person name="Schuster L.N."/>
            <person name="Chinwalla A."/>
            <person name="Delehaunty K."/>
            <person name="Dinkelacker I."/>
            <person name="Fulton L."/>
            <person name="Fulton R."/>
            <person name="Godfrey J."/>
            <person name="Minx P."/>
            <person name="Mitreva M."/>
            <person name="Roeseler W."/>
            <person name="Tian H."/>
            <person name="Witte H."/>
            <person name="Yang S.P."/>
            <person name="Wilson R.K."/>
            <person name="Sommer R.J."/>
        </authorList>
    </citation>
    <scope>NUCLEOTIDE SEQUENCE [LARGE SCALE GENOMIC DNA]</scope>
    <source>
        <strain evidence="2">PS312</strain>
    </source>
</reference>
<organism evidence="1 2">
    <name type="scientific">Pristionchus pacificus</name>
    <name type="common">Parasitic nematode worm</name>
    <dbReference type="NCBI Taxonomy" id="54126"/>
    <lineage>
        <taxon>Eukaryota</taxon>
        <taxon>Metazoa</taxon>
        <taxon>Ecdysozoa</taxon>
        <taxon>Nematoda</taxon>
        <taxon>Chromadorea</taxon>
        <taxon>Rhabditida</taxon>
        <taxon>Rhabditina</taxon>
        <taxon>Diplogasteromorpha</taxon>
        <taxon>Diplogasteroidea</taxon>
        <taxon>Neodiplogasteridae</taxon>
        <taxon>Pristionchus</taxon>
    </lineage>
</organism>
<protein>
    <submittedName>
        <fullName evidence="1">Uncharacterized protein</fullName>
    </submittedName>
</protein>
<accession>A0A8R1U9B0</accession>
<sequence>MRWILRGINHNIIMLCAKTSFLFLLVACMALTMVAWEAVGEVVEVTEDMADEEEDGEAEVDGEVEEAATVDTAAVEDGEADFSWSTRVGQSRAMMRCSHFLRAQRLHGLQCALHDQSHMVAWEAAWVVGEDEEEWVDTEDMEDELEDGEAEDDGEAEEVDGAVVEGGGWGK</sequence>
<keyword evidence="2" id="KW-1185">Reference proteome</keyword>
<proteinExistence type="predicted"/>
<evidence type="ECO:0000313" key="2">
    <source>
        <dbReference type="Proteomes" id="UP000005239"/>
    </source>
</evidence>
<reference evidence="1" key="2">
    <citation type="submission" date="2022-06" db="UniProtKB">
        <authorList>
            <consortium name="EnsemblMetazoa"/>
        </authorList>
    </citation>
    <scope>IDENTIFICATION</scope>
    <source>
        <strain evidence="1">PS312</strain>
    </source>
</reference>